<dbReference type="AlphaFoldDB" id="A0A8J6DX83"/>
<organism evidence="2 3">
    <name type="scientific">Carpediemonas membranifera</name>
    <dbReference type="NCBI Taxonomy" id="201153"/>
    <lineage>
        <taxon>Eukaryota</taxon>
        <taxon>Metamonada</taxon>
        <taxon>Carpediemonas-like organisms</taxon>
        <taxon>Carpediemonas</taxon>
    </lineage>
</organism>
<name>A0A8J6DX83_9EUKA</name>
<evidence type="ECO:0000313" key="3">
    <source>
        <dbReference type="Proteomes" id="UP000717585"/>
    </source>
</evidence>
<protein>
    <submittedName>
        <fullName evidence="2">Uncharacterized protein</fullName>
    </submittedName>
</protein>
<dbReference type="InterPro" id="IPR046377">
    <property type="entry name" value="DHU1"/>
</dbReference>
<feature type="compositionally biased region" description="Acidic residues" evidence="1">
    <location>
        <begin position="140"/>
        <end position="150"/>
    </location>
</feature>
<comment type="caution">
    <text evidence="2">The sequence shown here is derived from an EMBL/GenBank/DDBJ whole genome shotgun (WGS) entry which is preliminary data.</text>
</comment>
<reference evidence="2" key="1">
    <citation type="submission" date="2021-05" db="EMBL/GenBank/DDBJ databases">
        <title>A free-living protist that lacks canonical eukaryotic 1 DNA replication and segregation systems.</title>
        <authorList>
            <person name="Salas-Leiva D.E."/>
            <person name="Tromer E.C."/>
            <person name="Curtis B.A."/>
            <person name="Jerlstrom-Hultqvist J."/>
            <person name="Kolisko M."/>
            <person name="Yi Z."/>
            <person name="Salas-Leiva J.S."/>
            <person name="Gallot-Lavallee L."/>
            <person name="Kops G.J.P.L."/>
            <person name="Archibald J.M."/>
            <person name="Simpson A.G.B."/>
            <person name="Roger A.J."/>
        </authorList>
    </citation>
    <scope>NUCLEOTIDE SEQUENCE</scope>
    <source>
        <strain evidence="2">BICM</strain>
    </source>
</reference>
<feature type="region of interest" description="Disordered" evidence="1">
    <location>
        <begin position="135"/>
        <end position="176"/>
    </location>
</feature>
<evidence type="ECO:0000256" key="1">
    <source>
        <dbReference type="SAM" id="MobiDB-lite"/>
    </source>
</evidence>
<dbReference type="GO" id="GO:0080008">
    <property type="term" value="C:Cul4-RING E3 ubiquitin ligase complex"/>
    <property type="evidence" value="ECO:0007669"/>
    <property type="project" value="InterPro"/>
</dbReference>
<evidence type="ECO:0000313" key="2">
    <source>
        <dbReference type="EMBL" id="KAG9389559.1"/>
    </source>
</evidence>
<dbReference type="Proteomes" id="UP000717585">
    <property type="component" value="Unassembled WGS sequence"/>
</dbReference>
<keyword evidence="3" id="KW-1185">Reference proteome</keyword>
<dbReference type="PANTHER" id="PTHR47201">
    <property type="entry name" value="BNAC09G30780D PROTEIN"/>
    <property type="match status" value="1"/>
</dbReference>
<gene>
    <name evidence="2" type="ORF">J8273_8852</name>
</gene>
<dbReference type="SUPFAM" id="SSF63829">
    <property type="entry name" value="Calcium-dependent phosphotriesterase"/>
    <property type="match status" value="1"/>
</dbReference>
<sequence>MSCPLCGATGHLFSFSNHITSGECQATSKAKTITLRTEHVFSLEDFTRIVDVPLLPLISVLQKLPHLRELNLFYLTLWDKPLDNVSFSERVGSALSSLRGLLSHIHLGRASEPDFTSDLDFEQVLLNNMMADPLGSSDFESSDEDEESGLAEDGSSSSDDYDMFAPEGSDDEAGEEFSTFHGHGTIGHLLRRQLFGPPPSRRPRSGEMVIACLPNLKKLNGVVITRKLRAHCMARAAQFYNIVSTPTEPPFVRSQLTIAPLSQVIAYQRALAESKLTMRPVVQSLTDNNITVPMRMWLGNPRMLEYSPFSPDEMAVGTEGGNLVLFNTHVPKATLVVENGRERPRAWCPAAPLELDRRDSPIFGISYFRLERNANMIVATCGNRFSLFDRRKMSSNPGEYLPLDFVSNPALPENHQLMSAHTSMTDEYILTASNSGVEVHPLGMAGLGPGVTYAADDANVGKWFNTDPNLFVVARTQAKKVDLFDRRADSAISSIDQIYPIIAIPRADDADLLISNMNNVVEIYDIRAGKARSSLLGIPTRRSTKSYSFMRAYYSQSSDILAGCVDDPTVRWFDPDGRLSAEWTLPETQGVQTIRPAPFGQYEMGAIVKGAGGYNLMVAQPATRE</sequence>
<accession>A0A8J6DX83</accession>
<dbReference type="PANTHER" id="PTHR47201:SF1">
    <property type="entry name" value="PROTEIN DWD HYPERSENSITIVE TO UV-B 1"/>
    <property type="match status" value="1"/>
</dbReference>
<dbReference type="GO" id="GO:0071493">
    <property type="term" value="P:cellular response to UV-B"/>
    <property type="evidence" value="ECO:0007669"/>
    <property type="project" value="InterPro"/>
</dbReference>
<dbReference type="EMBL" id="JAHDYR010000069">
    <property type="protein sequence ID" value="KAG9389559.1"/>
    <property type="molecule type" value="Genomic_DNA"/>
</dbReference>
<proteinExistence type="predicted"/>